<comment type="caution">
    <text evidence="3">The sequence shown here is derived from an EMBL/GenBank/DDBJ whole genome shotgun (WGS) entry which is preliminary data.</text>
</comment>
<protein>
    <submittedName>
        <fullName evidence="3">Soluble aldose sugar dehydrogenase YliI</fullName>
        <ecNumber evidence="3">1.1.5.-</ecNumber>
    </submittedName>
</protein>
<dbReference type="InterPro" id="IPR011042">
    <property type="entry name" value="6-blade_b-propeller_TolB-like"/>
</dbReference>
<dbReference type="STRING" id="1177755.A7A08_02037"/>
<keyword evidence="3" id="KW-0560">Oxidoreductase</keyword>
<dbReference type="PANTHER" id="PTHR19328:SF75">
    <property type="entry name" value="ALDOSE SUGAR DEHYDROGENASE YLII"/>
    <property type="match status" value="1"/>
</dbReference>
<evidence type="ECO:0000256" key="1">
    <source>
        <dbReference type="SAM" id="SignalP"/>
    </source>
</evidence>
<dbReference type="EC" id="1.1.5.-" evidence="3"/>
<feature type="signal peptide" evidence="1">
    <location>
        <begin position="1"/>
        <end position="24"/>
    </location>
</feature>
<dbReference type="SUPFAM" id="SSF50952">
    <property type="entry name" value="Soluble quinoprotein glucose dehydrogenase"/>
    <property type="match status" value="1"/>
</dbReference>
<keyword evidence="1" id="KW-0732">Signal</keyword>
<reference evidence="3 4" key="1">
    <citation type="submission" date="2016-07" db="EMBL/GenBank/DDBJ databases">
        <title>Draft genome sequence of Methyloligella halotolerans C2T (VKM B-2706T=CCUG 61687T=DSM 25045T), a halotolerant polyhydroxybutyrate accumulating methylotroph.</title>
        <authorList>
            <person name="Vasilenko O.V."/>
            <person name="Doronina N.V."/>
            <person name="Poroshina M.N."/>
            <person name="Tarlachkov S.V."/>
            <person name="Trotsenko Y.A."/>
        </authorList>
    </citation>
    <scope>NUCLEOTIDE SEQUENCE [LARGE SCALE GENOMIC DNA]</scope>
    <source>
        <strain evidence="3 4">VKM B-2706</strain>
    </source>
</reference>
<feature type="chain" id="PRO_5009116530" evidence="1">
    <location>
        <begin position="25"/>
        <end position="378"/>
    </location>
</feature>
<dbReference type="GO" id="GO:0016491">
    <property type="term" value="F:oxidoreductase activity"/>
    <property type="evidence" value="ECO:0007669"/>
    <property type="project" value="UniProtKB-KW"/>
</dbReference>
<dbReference type="Proteomes" id="UP000095087">
    <property type="component" value="Unassembled WGS sequence"/>
</dbReference>
<dbReference type="AlphaFoldDB" id="A0A1E2RYQ9"/>
<gene>
    <name evidence="3" type="ORF">A7A08_02037</name>
</gene>
<evidence type="ECO:0000313" key="3">
    <source>
        <dbReference type="EMBL" id="ODA67290.1"/>
    </source>
</evidence>
<dbReference type="Gene3D" id="2.120.10.30">
    <property type="entry name" value="TolB, C-terminal domain"/>
    <property type="match status" value="1"/>
</dbReference>
<feature type="domain" description="Glucose/Sorbosone dehydrogenase" evidence="2">
    <location>
        <begin position="44"/>
        <end position="369"/>
    </location>
</feature>
<evidence type="ECO:0000313" key="4">
    <source>
        <dbReference type="Proteomes" id="UP000095087"/>
    </source>
</evidence>
<proteinExistence type="predicted"/>
<evidence type="ECO:0000259" key="2">
    <source>
        <dbReference type="Pfam" id="PF07995"/>
    </source>
</evidence>
<dbReference type="PATRIC" id="fig|1177755.3.peg.2044"/>
<dbReference type="EMBL" id="MASI01000004">
    <property type="protein sequence ID" value="ODA67290.1"/>
    <property type="molecule type" value="Genomic_DNA"/>
</dbReference>
<dbReference type="InterPro" id="IPR011041">
    <property type="entry name" value="Quinoprot_gluc/sorb_DH_b-prop"/>
</dbReference>
<dbReference type="PANTHER" id="PTHR19328">
    <property type="entry name" value="HEDGEHOG-INTERACTING PROTEIN"/>
    <property type="match status" value="1"/>
</dbReference>
<dbReference type="RefSeq" id="WP_069095267.1">
    <property type="nucleotide sequence ID" value="NZ_MASI01000004.1"/>
</dbReference>
<dbReference type="InterPro" id="IPR012938">
    <property type="entry name" value="Glc/Sorbosone_DH"/>
</dbReference>
<organism evidence="3 4">
    <name type="scientific">Methyloligella halotolerans</name>
    <dbReference type="NCBI Taxonomy" id="1177755"/>
    <lineage>
        <taxon>Bacteria</taxon>
        <taxon>Pseudomonadati</taxon>
        <taxon>Pseudomonadota</taxon>
        <taxon>Alphaproteobacteria</taxon>
        <taxon>Hyphomicrobiales</taxon>
        <taxon>Hyphomicrobiaceae</taxon>
        <taxon>Methyloligella</taxon>
    </lineage>
</organism>
<accession>A0A1E2RYQ9</accession>
<dbReference type="OrthoDB" id="9770043at2"/>
<dbReference type="Pfam" id="PF07995">
    <property type="entry name" value="GSDH"/>
    <property type="match status" value="1"/>
</dbReference>
<keyword evidence="4" id="KW-1185">Reference proteome</keyword>
<sequence length="378" mass="40730">MSLKPIHFAGALAALLLLSQPALALNETVKSEAGPIAVETIAQLKSPWGFAFLPDGEVLVTEKNGDLVKVSKDGKVSDPIEGVPEVWANGQGGLLDVALDPEFETNNYIYLTYAEPGKDGKAGTAAARGKLKDGKLTDVEVIFRQKPKIKGPNHFGSRLAFAPDGKLFITTGERFQFDPAQDLKTDLGKVIRINKDGSVPDDNPFVGDDKALPEIWSYGHRNVQGAAIKPDTGELWTVELGPKGGDEINKPEAGKNYGWPVVSWGNNYDDTKIPNPPTHPEFEDAVKYWNPVISPSGFTFYTGKAIPEWDGDALLAGMSSSAIIRLTFDGDKITGEERLDMGSRIRDVGQGPDGAVWALTDGTDGKLIRLTKADKTDG</sequence>
<name>A0A1E2RYQ9_9HYPH</name>